<evidence type="ECO:0000256" key="1">
    <source>
        <dbReference type="ARBA" id="ARBA00023277"/>
    </source>
</evidence>
<dbReference type="InterPro" id="IPR012291">
    <property type="entry name" value="CBM2_carb-bd_dom_sf"/>
</dbReference>
<dbReference type="Pfam" id="PF00553">
    <property type="entry name" value="CBM_2"/>
    <property type="match status" value="1"/>
</dbReference>
<organism evidence="8 9">
    <name type="scientific">Herbidospora galbida</name>
    <dbReference type="NCBI Taxonomy" id="2575442"/>
    <lineage>
        <taxon>Bacteria</taxon>
        <taxon>Bacillati</taxon>
        <taxon>Actinomycetota</taxon>
        <taxon>Actinomycetes</taxon>
        <taxon>Streptosporangiales</taxon>
        <taxon>Streptosporangiaceae</taxon>
        <taxon>Herbidospora</taxon>
    </lineage>
</organism>
<dbReference type="GO" id="GO:0030247">
    <property type="term" value="F:polysaccharide binding"/>
    <property type="evidence" value="ECO:0007669"/>
    <property type="project" value="UniProtKB-UniRule"/>
</dbReference>
<dbReference type="SMART" id="SM00637">
    <property type="entry name" value="CBD_II"/>
    <property type="match status" value="1"/>
</dbReference>
<dbReference type="Proteomes" id="UP000308705">
    <property type="component" value="Unassembled WGS sequence"/>
</dbReference>
<dbReference type="Gene3D" id="2.60.40.290">
    <property type="match status" value="1"/>
</dbReference>
<evidence type="ECO:0008006" key="10">
    <source>
        <dbReference type="Google" id="ProtNLM"/>
    </source>
</evidence>
<dbReference type="GO" id="GO:0004553">
    <property type="term" value="F:hydrolase activity, hydrolyzing O-glycosyl compounds"/>
    <property type="evidence" value="ECO:0007669"/>
    <property type="project" value="InterPro"/>
</dbReference>
<feature type="domain" description="Fibronectin type-III" evidence="6">
    <location>
        <begin position="139"/>
        <end position="234"/>
    </location>
</feature>
<evidence type="ECO:0000313" key="8">
    <source>
        <dbReference type="EMBL" id="TKK91697.1"/>
    </source>
</evidence>
<reference evidence="8 9" key="1">
    <citation type="submission" date="2019-04" db="EMBL/GenBank/DDBJ databases">
        <title>Herbidospora sp. NEAU-GS14.nov., a novel actinomycete isolated from soil.</title>
        <authorList>
            <person name="Han L."/>
        </authorList>
    </citation>
    <scope>NUCLEOTIDE SEQUENCE [LARGE SCALE GENOMIC DNA]</scope>
    <source>
        <strain evidence="8 9">NEAU-GS14</strain>
    </source>
</reference>
<keyword evidence="1" id="KW-0119">Carbohydrate metabolism</keyword>
<evidence type="ECO:0000256" key="4">
    <source>
        <dbReference type="SAM" id="MobiDB-lite"/>
    </source>
</evidence>
<proteinExistence type="predicted"/>
<feature type="region of interest" description="Disordered" evidence="4">
    <location>
        <begin position="220"/>
        <end position="248"/>
    </location>
</feature>
<keyword evidence="3" id="KW-0624">Polysaccharide degradation</keyword>
<dbReference type="SUPFAM" id="SSF49265">
    <property type="entry name" value="Fibronectin type III"/>
    <property type="match status" value="2"/>
</dbReference>
<accession>A0A4U3MT12</accession>
<dbReference type="InterPro" id="IPR036116">
    <property type="entry name" value="FN3_sf"/>
</dbReference>
<feature type="domain" description="CBM2" evidence="7">
    <location>
        <begin position="242"/>
        <end position="352"/>
    </location>
</feature>
<dbReference type="InterPro" id="IPR001919">
    <property type="entry name" value="CBD2"/>
</dbReference>
<feature type="region of interest" description="Disordered" evidence="4">
    <location>
        <begin position="122"/>
        <end position="147"/>
    </location>
</feature>
<name>A0A4U3MT12_9ACTN</name>
<dbReference type="EMBL" id="SZQA01000001">
    <property type="protein sequence ID" value="TKK91697.1"/>
    <property type="molecule type" value="Genomic_DNA"/>
</dbReference>
<dbReference type="PROSITE" id="PS50853">
    <property type="entry name" value="FN3"/>
    <property type="match status" value="2"/>
</dbReference>
<keyword evidence="2" id="KW-0378">Hydrolase</keyword>
<comment type="caution">
    <text evidence="8">The sequence shown here is derived from an EMBL/GenBank/DDBJ whole genome shotgun (WGS) entry which is preliminary data.</text>
</comment>
<sequence>MRLRMALIAGALLAIITPLPALAADTTPPSRPGGLMSCPPPSSQGGMVGICWTPSTDDSGSVAGYDVYRLTSTGFVKTSSPTSSPTIVGGLVLGRSYSFYLVARDLSGNVSAPSSFITLTATTGMQQPSPSPEPGDTQPPTQPQNVRDGCLWDFPGTAFCWDASTDNVGVVGYDIYRETVGGWIKVGSVGTQYRMFNEGGLVTGQYYTYAVVARDAAGNVSPPSTPTPVLARQGLPTPSPSPSPTTGSCEVGYDSVMWSTGMAVWMTLKNTGTSPVSVWSLEFDFPDAGQRWVSGHNASWSQSGRHVTARNVAWNSQIAPGATVNLGFNGAHTGLNPEPTAFTLNGTNCSVRA</sequence>
<protein>
    <recommendedName>
        <fullName evidence="10">CBM2 domain-containing protein</fullName>
    </recommendedName>
</protein>
<keyword evidence="2" id="KW-0326">Glycosidase</keyword>
<keyword evidence="9" id="KW-1185">Reference proteome</keyword>
<evidence type="ECO:0000256" key="3">
    <source>
        <dbReference type="ARBA" id="ARBA00023326"/>
    </source>
</evidence>
<dbReference type="InterPro" id="IPR003961">
    <property type="entry name" value="FN3_dom"/>
</dbReference>
<evidence type="ECO:0000256" key="2">
    <source>
        <dbReference type="ARBA" id="ARBA00023295"/>
    </source>
</evidence>
<dbReference type="AlphaFoldDB" id="A0A4U3MT12"/>
<evidence type="ECO:0000259" key="7">
    <source>
        <dbReference type="PROSITE" id="PS51173"/>
    </source>
</evidence>
<dbReference type="InterPro" id="IPR008965">
    <property type="entry name" value="CBM2/CBM3_carb-bd_dom_sf"/>
</dbReference>
<evidence type="ECO:0000259" key="6">
    <source>
        <dbReference type="PROSITE" id="PS50853"/>
    </source>
</evidence>
<keyword evidence="5" id="KW-0732">Signal</keyword>
<feature type="chain" id="PRO_5020466481" description="CBM2 domain-containing protein" evidence="5">
    <location>
        <begin position="24"/>
        <end position="353"/>
    </location>
</feature>
<dbReference type="PROSITE" id="PS51173">
    <property type="entry name" value="CBM2"/>
    <property type="match status" value="1"/>
</dbReference>
<dbReference type="Gene3D" id="2.60.40.10">
    <property type="entry name" value="Immunoglobulins"/>
    <property type="match status" value="2"/>
</dbReference>
<dbReference type="OrthoDB" id="2662392at2"/>
<gene>
    <name evidence="8" type="ORF">FDA94_02690</name>
</gene>
<evidence type="ECO:0000256" key="5">
    <source>
        <dbReference type="SAM" id="SignalP"/>
    </source>
</evidence>
<dbReference type="CDD" id="cd00063">
    <property type="entry name" value="FN3"/>
    <property type="match status" value="2"/>
</dbReference>
<feature type="signal peptide" evidence="5">
    <location>
        <begin position="1"/>
        <end position="23"/>
    </location>
</feature>
<dbReference type="InterPro" id="IPR013783">
    <property type="entry name" value="Ig-like_fold"/>
</dbReference>
<dbReference type="GO" id="GO:0000272">
    <property type="term" value="P:polysaccharide catabolic process"/>
    <property type="evidence" value="ECO:0007669"/>
    <property type="project" value="UniProtKB-KW"/>
</dbReference>
<evidence type="ECO:0000313" key="9">
    <source>
        <dbReference type="Proteomes" id="UP000308705"/>
    </source>
</evidence>
<dbReference type="SUPFAM" id="SSF49384">
    <property type="entry name" value="Carbohydrate-binding domain"/>
    <property type="match status" value="1"/>
</dbReference>
<dbReference type="RefSeq" id="WP_137245391.1">
    <property type="nucleotide sequence ID" value="NZ_SZQA01000001.1"/>
</dbReference>
<feature type="domain" description="Fibronectin type-III" evidence="6">
    <location>
        <begin position="28"/>
        <end position="126"/>
    </location>
</feature>